<dbReference type="EMBL" id="CP001999">
    <property type="protein sequence ID" value="ADG94622.1"/>
    <property type="molecule type" value="Genomic_DNA"/>
</dbReference>
<accession>D5V7K2</accession>
<keyword evidence="2" id="KW-1185">Reference proteome</keyword>
<dbReference type="KEGG" id="ant:Arnit_2974"/>
<organism evidence="1 2">
    <name type="scientific">Arcobacter nitrofigilis (strain ATCC 33309 / DSM 7299 / CCUG 15893 / LMG 7604 / NCTC 12251 / CI)</name>
    <name type="common">Campylobacter nitrofigilis</name>
    <dbReference type="NCBI Taxonomy" id="572480"/>
    <lineage>
        <taxon>Bacteria</taxon>
        <taxon>Pseudomonadati</taxon>
        <taxon>Campylobacterota</taxon>
        <taxon>Epsilonproteobacteria</taxon>
        <taxon>Campylobacterales</taxon>
        <taxon>Arcobacteraceae</taxon>
        <taxon>Arcobacter</taxon>
    </lineage>
</organism>
<protein>
    <submittedName>
        <fullName evidence="1">Uncharacterized protein</fullName>
    </submittedName>
</protein>
<evidence type="ECO:0000313" key="2">
    <source>
        <dbReference type="Proteomes" id="UP000000939"/>
    </source>
</evidence>
<proteinExistence type="predicted"/>
<dbReference type="HOGENOM" id="CLU_087243_0_0_7"/>
<dbReference type="AlphaFoldDB" id="D5V7K2"/>
<sequence length="269" mass="30973">MMNKNTNLEIVSKSDYIICLGSMISRDNEEVKDLILEAIAKNEAEFIYMHPIDDIDLKLFYTQFLKYEVGSEEGVLALLLDFFTKNRSTSLEKYLNDLDHGYISAESSAGEEEFEEMIGRSLDKKTKTIIIGQDLFTHERVENLYSMIKAFEEFTDFNVVLLTSDEITSNEILEDVEELSSYNGTVIYKYNTDEDDSFVYGSESFARVAKVQDKDNIYLNYGKDSLQKTFKLDKNLQGTIAICGVNEEDASFLSRGYRYKQVKIEKVEE</sequence>
<evidence type="ECO:0000313" key="1">
    <source>
        <dbReference type="EMBL" id="ADG94622.1"/>
    </source>
</evidence>
<dbReference type="Proteomes" id="UP000000939">
    <property type="component" value="Chromosome"/>
</dbReference>
<dbReference type="RefSeq" id="WP_013136767.1">
    <property type="nucleotide sequence ID" value="NC_014166.1"/>
</dbReference>
<gene>
    <name evidence="1" type="ordered locus">Arnit_2974</name>
</gene>
<dbReference type="eggNOG" id="COG1034">
    <property type="taxonomic scope" value="Bacteria"/>
</dbReference>
<name>D5V7K2_ARCNC</name>
<dbReference type="STRING" id="572480.Arnit_2974"/>
<reference evidence="1 2" key="1">
    <citation type="journal article" date="2010" name="Stand. Genomic Sci.">
        <title>Complete genome sequence of Arcobacter nitrofigilis type strain (CI).</title>
        <authorList>
            <person name="Pati A."/>
            <person name="Gronow S."/>
            <person name="Lapidus A."/>
            <person name="Copeland A."/>
            <person name="Glavina Del Rio T."/>
            <person name="Nolan M."/>
            <person name="Lucas S."/>
            <person name="Tice H."/>
            <person name="Cheng J.F."/>
            <person name="Han C."/>
            <person name="Chertkov O."/>
            <person name="Bruce D."/>
            <person name="Tapia R."/>
            <person name="Goodwin L."/>
            <person name="Pitluck S."/>
            <person name="Liolios K."/>
            <person name="Ivanova N."/>
            <person name="Mavromatis K."/>
            <person name="Chen A."/>
            <person name="Palaniappan K."/>
            <person name="Land M."/>
            <person name="Hauser L."/>
            <person name="Chang Y.J."/>
            <person name="Jeffries C.D."/>
            <person name="Detter J.C."/>
            <person name="Rohde M."/>
            <person name="Goker M."/>
            <person name="Bristow J."/>
            <person name="Eisen J.A."/>
            <person name="Markowitz V."/>
            <person name="Hugenholtz P."/>
            <person name="Klenk H.P."/>
            <person name="Kyrpides N.C."/>
        </authorList>
    </citation>
    <scope>NUCLEOTIDE SEQUENCE [LARGE SCALE GENOMIC DNA]</scope>
    <source>
        <strain evidence="2">ATCC 33309 / DSM 7299 / CCUG 15893 / LMG 7604 / NCTC 12251 / CI</strain>
    </source>
</reference>